<name>A0A0C3C888_PILCF</name>
<evidence type="ECO:0000313" key="2">
    <source>
        <dbReference type="Proteomes" id="UP000054166"/>
    </source>
</evidence>
<gene>
    <name evidence="1" type="ORF">PILCRDRAFT_816490</name>
</gene>
<dbReference type="AlphaFoldDB" id="A0A0C3C888"/>
<dbReference type="InParanoid" id="A0A0C3C888"/>
<dbReference type="Proteomes" id="UP000054166">
    <property type="component" value="Unassembled WGS sequence"/>
</dbReference>
<proteinExistence type="predicted"/>
<sequence>MALHPRRAISICRSEDGNIYPGPGFQAKNIKAGYIKTLGAQWAKDEKGVKVANMLMQVNDLLTLQQLEKSRRNLPLM</sequence>
<accession>A0A0C3C888</accession>
<dbReference type="EMBL" id="KN832983">
    <property type="protein sequence ID" value="KIM85917.1"/>
    <property type="molecule type" value="Genomic_DNA"/>
</dbReference>
<dbReference type="HOGENOM" id="CLU_2638921_0_0_1"/>
<organism evidence="1 2">
    <name type="scientific">Piloderma croceum (strain F 1598)</name>
    <dbReference type="NCBI Taxonomy" id="765440"/>
    <lineage>
        <taxon>Eukaryota</taxon>
        <taxon>Fungi</taxon>
        <taxon>Dikarya</taxon>
        <taxon>Basidiomycota</taxon>
        <taxon>Agaricomycotina</taxon>
        <taxon>Agaricomycetes</taxon>
        <taxon>Agaricomycetidae</taxon>
        <taxon>Atheliales</taxon>
        <taxon>Atheliaceae</taxon>
        <taxon>Piloderma</taxon>
    </lineage>
</organism>
<reference evidence="1 2" key="1">
    <citation type="submission" date="2014-04" db="EMBL/GenBank/DDBJ databases">
        <authorList>
            <consortium name="DOE Joint Genome Institute"/>
            <person name="Kuo A."/>
            <person name="Tarkka M."/>
            <person name="Buscot F."/>
            <person name="Kohler A."/>
            <person name="Nagy L.G."/>
            <person name="Floudas D."/>
            <person name="Copeland A."/>
            <person name="Barry K.W."/>
            <person name="Cichocki N."/>
            <person name="Veneault-Fourrey C."/>
            <person name="LaButti K."/>
            <person name="Lindquist E.A."/>
            <person name="Lipzen A."/>
            <person name="Lundell T."/>
            <person name="Morin E."/>
            <person name="Murat C."/>
            <person name="Sun H."/>
            <person name="Tunlid A."/>
            <person name="Henrissat B."/>
            <person name="Grigoriev I.V."/>
            <person name="Hibbett D.S."/>
            <person name="Martin F."/>
            <person name="Nordberg H.P."/>
            <person name="Cantor M.N."/>
            <person name="Hua S.X."/>
        </authorList>
    </citation>
    <scope>NUCLEOTIDE SEQUENCE [LARGE SCALE GENOMIC DNA]</scope>
    <source>
        <strain evidence="1 2">F 1598</strain>
    </source>
</reference>
<keyword evidence="2" id="KW-1185">Reference proteome</keyword>
<reference evidence="2" key="2">
    <citation type="submission" date="2015-01" db="EMBL/GenBank/DDBJ databases">
        <title>Evolutionary Origins and Diversification of the Mycorrhizal Mutualists.</title>
        <authorList>
            <consortium name="DOE Joint Genome Institute"/>
            <consortium name="Mycorrhizal Genomics Consortium"/>
            <person name="Kohler A."/>
            <person name="Kuo A."/>
            <person name="Nagy L.G."/>
            <person name="Floudas D."/>
            <person name="Copeland A."/>
            <person name="Barry K.W."/>
            <person name="Cichocki N."/>
            <person name="Veneault-Fourrey C."/>
            <person name="LaButti K."/>
            <person name="Lindquist E.A."/>
            <person name="Lipzen A."/>
            <person name="Lundell T."/>
            <person name="Morin E."/>
            <person name="Murat C."/>
            <person name="Riley R."/>
            <person name="Ohm R."/>
            <person name="Sun H."/>
            <person name="Tunlid A."/>
            <person name="Henrissat B."/>
            <person name="Grigoriev I.V."/>
            <person name="Hibbett D.S."/>
            <person name="Martin F."/>
        </authorList>
    </citation>
    <scope>NUCLEOTIDE SEQUENCE [LARGE SCALE GENOMIC DNA]</scope>
    <source>
        <strain evidence="2">F 1598</strain>
    </source>
</reference>
<evidence type="ECO:0000313" key="1">
    <source>
        <dbReference type="EMBL" id="KIM85917.1"/>
    </source>
</evidence>
<protein>
    <submittedName>
        <fullName evidence="1">Uncharacterized protein</fullName>
    </submittedName>
</protein>